<comment type="caution">
    <text evidence="3">The sequence shown here is derived from an EMBL/GenBank/DDBJ whole genome shotgun (WGS) entry which is preliminary data.</text>
</comment>
<dbReference type="HOGENOM" id="CLU_2449409_0_0_9"/>
<dbReference type="EMBL" id="ACEC01000136">
    <property type="protein sequence ID" value="EEG28513.1"/>
    <property type="molecule type" value="Genomic_DNA"/>
</dbReference>
<reference evidence="3 4" key="1">
    <citation type="submission" date="2009-01" db="EMBL/GenBank/DDBJ databases">
        <authorList>
            <person name="Fulton L."/>
            <person name="Clifton S."/>
            <person name="Fulton B."/>
            <person name="Xu J."/>
            <person name="Minx P."/>
            <person name="Pepin K.H."/>
            <person name="Johnson M."/>
            <person name="Bhonagiri V."/>
            <person name="Nash W.E."/>
            <person name="Mardis E.R."/>
            <person name="Wilson R.K."/>
        </authorList>
    </citation>
    <scope>NUCLEOTIDE SEQUENCE [LARGE SCALE GENOMIC DNA]</scope>
    <source>
        <strain evidence="3 4">DSM 5476</strain>
    </source>
</reference>
<dbReference type="Pfam" id="PF07561">
    <property type="entry name" value="DUF1540"/>
    <property type="match status" value="1"/>
</dbReference>
<gene>
    <name evidence="3" type="ORF">CLOSTMETH_03894</name>
</gene>
<dbReference type="AlphaFoldDB" id="C0EJ48"/>
<evidence type="ECO:0000313" key="4">
    <source>
        <dbReference type="Proteomes" id="UP000003340"/>
    </source>
</evidence>
<feature type="region of interest" description="Disordered" evidence="1">
    <location>
        <begin position="1"/>
        <end position="21"/>
    </location>
</feature>
<evidence type="ECO:0000259" key="2">
    <source>
        <dbReference type="Pfam" id="PF07561"/>
    </source>
</evidence>
<protein>
    <recommendedName>
        <fullName evidence="2">DUF1540 domain-containing protein</fullName>
    </recommendedName>
</protein>
<dbReference type="InterPro" id="IPR011437">
    <property type="entry name" value="DUF1540"/>
</dbReference>
<sequence>MHRVSVSVLRTSQPGEARRAPTSLKGCCEMSAQKKENGCLCGVKCDVESCAFNNQHHHCTANEIEVCTCSVRDEKDAACETYQPKSNCQ</sequence>
<evidence type="ECO:0000256" key="1">
    <source>
        <dbReference type="SAM" id="MobiDB-lite"/>
    </source>
</evidence>
<keyword evidence="4" id="KW-1185">Reference proteome</keyword>
<organism evidence="3 4">
    <name type="scientific">[Clostridium] methylpentosum DSM 5476</name>
    <dbReference type="NCBI Taxonomy" id="537013"/>
    <lineage>
        <taxon>Bacteria</taxon>
        <taxon>Bacillati</taxon>
        <taxon>Bacillota</taxon>
        <taxon>Clostridia</taxon>
        <taxon>Eubacteriales</taxon>
        <taxon>Oscillospiraceae</taxon>
        <taxon>Oscillospiraceae incertae sedis</taxon>
    </lineage>
</organism>
<reference evidence="3 4" key="2">
    <citation type="submission" date="2009-02" db="EMBL/GenBank/DDBJ databases">
        <title>Draft genome sequence of Clostridium methylpentosum (DSM 5476).</title>
        <authorList>
            <person name="Sudarsanam P."/>
            <person name="Ley R."/>
            <person name="Guruge J."/>
            <person name="Turnbaugh P.J."/>
            <person name="Mahowald M."/>
            <person name="Liep D."/>
            <person name="Gordon J."/>
        </authorList>
    </citation>
    <scope>NUCLEOTIDE SEQUENCE [LARGE SCALE GENOMIC DNA]</scope>
    <source>
        <strain evidence="3 4">DSM 5476</strain>
    </source>
</reference>
<name>C0EJ48_9FIRM</name>
<feature type="domain" description="DUF1540" evidence="2">
    <location>
        <begin position="43"/>
        <end position="82"/>
    </location>
</feature>
<dbReference type="Proteomes" id="UP000003340">
    <property type="component" value="Unassembled WGS sequence"/>
</dbReference>
<proteinExistence type="predicted"/>
<accession>C0EJ48</accession>
<evidence type="ECO:0000313" key="3">
    <source>
        <dbReference type="EMBL" id="EEG28513.1"/>
    </source>
</evidence>